<dbReference type="Proteomes" id="UP001642502">
    <property type="component" value="Unassembled WGS sequence"/>
</dbReference>
<organism evidence="2 3">
    <name type="scientific">Sporothrix epigloea</name>
    <dbReference type="NCBI Taxonomy" id="1892477"/>
    <lineage>
        <taxon>Eukaryota</taxon>
        <taxon>Fungi</taxon>
        <taxon>Dikarya</taxon>
        <taxon>Ascomycota</taxon>
        <taxon>Pezizomycotina</taxon>
        <taxon>Sordariomycetes</taxon>
        <taxon>Sordariomycetidae</taxon>
        <taxon>Ophiostomatales</taxon>
        <taxon>Ophiostomataceae</taxon>
        <taxon>Sporothrix</taxon>
    </lineage>
</organism>
<comment type="caution">
    <text evidence="2">The sequence shown here is derived from an EMBL/GenBank/DDBJ whole genome shotgun (WGS) entry which is preliminary data.</text>
</comment>
<sequence>MSDSAQEVDPMPMAGAKRKLSSVLDVVSDLERRLPLAKSDNIVAAALADTVRRQITQKRTDHLEDDAAAYSAAVTLWNLVLRLERDLEQMHAPVPADDESATRQKTKFEQLKIDYTIVQLLQLSREGRLDDADQLYKDAEMDSAKITFGSVATEKLTEALFQIGKDLLLNKDFIPATLWLDRSYECVSKADLTTLCTEVKELRLTIIHSLAIASLGVRTSSGNQKAQELVQTLQSDKTEKDSRRIHLVQEDAIEYVEKLIITRVWLLAHQRETQEELDVVQNVLEKLRVPISADTASAAQTV</sequence>
<dbReference type="EMBL" id="CAWUON010000015">
    <property type="protein sequence ID" value="CAK7265983.1"/>
    <property type="molecule type" value="Genomic_DNA"/>
</dbReference>
<proteinExistence type="predicted"/>
<dbReference type="InterPro" id="IPR013940">
    <property type="entry name" value="Spo22/ZIP4/TEX11"/>
</dbReference>
<dbReference type="Pfam" id="PF08631">
    <property type="entry name" value="SPO22"/>
    <property type="match status" value="1"/>
</dbReference>
<name>A0ABP0DCM7_9PEZI</name>
<evidence type="ECO:0000313" key="2">
    <source>
        <dbReference type="EMBL" id="CAK7265983.1"/>
    </source>
</evidence>
<keyword evidence="1" id="KW-0469">Meiosis</keyword>
<keyword evidence="3" id="KW-1185">Reference proteome</keyword>
<accession>A0ABP0DCM7</accession>
<reference evidence="2 3" key="1">
    <citation type="submission" date="2024-01" db="EMBL/GenBank/DDBJ databases">
        <authorList>
            <person name="Allen C."/>
            <person name="Tagirdzhanova G."/>
        </authorList>
    </citation>
    <scope>NUCLEOTIDE SEQUENCE [LARGE SCALE GENOMIC DNA]</scope>
    <source>
        <strain evidence="2 3">CBS 119000</strain>
    </source>
</reference>
<protein>
    <submittedName>
        <fullName evidence="2">Transcription factor</fullName>
    </submittedName>
</protein>
<evidence type="ECO:0000256" key="1">
    <source>
        <dbReference type="ARBA" id="ARBA00023254"/>
    </source>
</evidence>
<evidence type="ECO:0000313" key="3">
    <source>
        <dbReference type="Proteomes" id="UP001642502"/>
    </source>
</evidence>
<gene>
    <name evidence="2" type="primary">RDS2_2</name>
    <name evidence="2" type="ORF">SEPCBS119000_001789</name>
</gene>